<dbReference type="EMBL" id="JAIWYP010000011">
    <property type="protein sequence ID" value="KAH3733731.1"/>
    <property type="molecule type" value="Genomic_DNA"/>
</dbReference>
<reference evidence="2" key="2">
    <citation type="submission" date="2020-11" db="EMBL/GenBank/DDBJ databases">
        <authorList>
            <person name="McCartney M.A."/>
            <person name="Auch B."/>
            <person name="Kono T."/>
            <person name="Mallez S."/>
            <person name="Becker A."/>
            <person name="Gohl D.M."/>
            <person name="Silverstein K.A.T."/>
            <person name="Koren S."/>
            <person name="Bechman K.B."/>
            <person name="Herman A."/>
            <person name="Abrahante J.E."/>
            <person name="Garbe J."/>
        </authorList>
    </citation>
    <scope>NUCLEOTIDE SEQUENCE</scope>
    <source>
        <strain evidence="2">Duluth1</strain>
        <tissue evidence="2">Whole animal</tissue>
    </source>
</reference>
<evidence type="ECO:0000256" key="1">
    <source>
        <dbReference type="SAM" id="MobiDB-lite"/>
    </source>
</evidence>
<feature type="region of interest" description="Disordered" evidence="1">
    <location>
        <begin position="31"/>
        <end position="51"/>
    </location>
</feature>
<gene>
    <name evidence="2" type="ORF">DPMN_040165</name>
</gene>
<sequence length="154" mass="16837">MCLILFQQWSEPKEDNVPIPEEPPAMQAAMMSPAVRLSSSPRSSPRPPGQGRQVVTRVLLVQVVTRVLRVHIPIGLKVTSRLQVVQVVTRVLRAQVIQLQVNFVQVCHVGLLIGLFSLRKLFLVRLGRRSAAAGPFDGCPTTFGGCPTTKGGSY</sequence>
<accession>A0A9D4CXA4</accession>
<name>A0A9D4CXA4_DREPO</name>
<keyword evidence="3" id="KW-1185">Reference proteome</keyword>
<dbReference type="AlphaFoldDB" id="A0A9D4CXA4"/>
<organism evidence="2 3">
    <name type="scientific">Dreissena polymorpha</name>
    <name type="common">Zebra mussel</name>
    <name type="synonym">Mytilus polymorpha</name>
    <dbReference type="NCBI Taxonomy" id="45954"/>
    <lineage>
        <taxon>Eukaryota</taxon>
        <taxon>Metazoa</taxon>
        <taxon>Spiralia</taxon>
        <taxon>Lophotrochozoa</taxon>
        <taxon>Mollusca</taxon>
        <taxon>Bivalvia</taxon>
        <taxon>Autobranchia</taxon>
        <taxon>Heteroconchia</taxon>
        <taxon>Euheterodonta</taxon>
        <taxon>Imparidentia</taxon>
        <taxon>Neoheterodontei</taxon>
        <taxon>Myida</taxon>
        <taxon>Dreissenoidea</taxon>
        <taxon>Dreissenidae</taxon>
        <taxon>Dreissena</taxon>
    </lineage>
</organism>
<evidence type="ECO:0000313" key="3">
    <source>
        <dbReference type="Proteomes" id="UP000828390"/>
    </source>
</evidence>
<feature type="compositionally biased region" description="Low complexity" evidence="1">
    <location>
        <begin position="31"/>
        <end position="43"/>
    </location>
</feature>
<protein>
    <submittedName>
        <fullName evidence="2">Uncharacterized protein</fullName>
    </submittedName>
</protein>
<evidence type="ECO:0000313" key="2">
    <source>
        <dbReference type="EMBL" id="KAH3733731.1"/>
    </source>
</evidence>
<comment type="caution">
    <text evidence="2">The sequence shown here is derived from an EMBL/GenBank/DDBJ whole genome shotgun (WGS) entry which is preliminary data.</text>
</comment>
<reference evidence="2" key="1">
    <citation type="journal article" date="2019" name="bioRxiv">
        <title>The Genome of the Zebra Mussel, Dreissena polymorpha: A Resource for Invasive Species Research.</title>
        <authorList>
            <person name="McCartney M.A."/>
            <person name="Auch B."/>
            <person name="Kono T."/>
            <person name="Mallez S."/>
            <person name="Zhang Y."/>
            <person name="Obille A."/>
            <person name="Becker A."/>
            <person name="Abrahante J.E."/>
            <person name="Garbe J."/>
            <person name="Badalamenti J.P."/>
            <person name="Herman A."/>
            <person name="Mangelson H."/>
            <person name="Liachko I."/>
            <person name="Sullivan S."/>
            <person name="Sone E.D."/>
            <person name="Koren S."/>
            <person name="Silverstein K.A.T."/>
            <person name="Beckman K.B."/>
            <person name="Gohl D.M."/>
        </authorList>
    </citation>
    <scope>NUCLEOTIDE SEQUENCE</scope>
    <source>
        <strain evidence="2">Duluth1</strain>
        <tissue evidence="2">Whole animal</tissue>
    </source>
</reference>
<proteinExistence type="predicted"/>
<dbReference type="Proteomes" id="UP000828390">
    <property type="component" value="Unassembled WGS sequence"/>
</dbReference>